<evidence type="ECO:0000313" key="2">
    <source>
        <dbReference type="EMBL" id="PTX62656.1"/>
    </source>
</evidence>
<feature type="domain" description="Beta-lactamase-related" evidence="1">
    <location>
        <begin position="27"/>
        <end position="336"/>
    </location>
</feature>
<name>A0A2T6C2V0_9FLAO</name>
<comment type="caution">
    <text evidence="2">The sequence shown here is derived from an EMBL/GenBank/DDBJ whole genome shotgun (WGS) entry which is preliminary data.</text>
</comment>
<dbReference type="Gene3D" id="3.40.710.10">
    <property type="entry name" value="DD-peptidase/beta-lactamase superfamily"/>
    <property type="match status" value="1"/>
</dbReference>
<protein>
    <submittedName>
        <fullName evidence="2">CubicO group peptidase (Beta-lactamase class C family)</fullName>
    </submittedName>
</protein>
<dbReference type="Proteomes" id="UP000244090">
    <property type="component" value="Unassembled WGS sequence"/>
</dbReference>
<dbReference type="PANTHER" id="PTHR46825:SF9">
    <property type="entry name" value="BETA-LACTAMASE-RELATED DOMAIN-CONTAINING PROTEIN"/>
    <property type="match status" value="1"/>
</dbReference>
<dbReference type="AlphaFoldDB" id="A0A2T6C2V0"/>
<accession>A0A2T6C2V0</accession>
<dbReference type="InterPro" id="IPR012338">
    <property type="entry name" value="Beta-lactam/transpept-like"/>
</dbReference>
<dbReference type="PANTHER" id="PTHR46825">
    <property type="entry name" value="D-ALANYL-D-ALANINE-CARBOXYPEPTIDASE/ENDOPEPTIDASE AMPH"/>
    <property type="match status" value="1"/>
</dbReference>
<proteinExistence type="predicted"/>
<sequence length="543" mass="62301">MIFIAFLVASMLTFGQELTNEQRSQLDKIVTQDVPKDAPGAAVGIVKNGKIIYTKYAGYANLEDSLKIDKNSRFNIASNGKQFTAFAILTLAEKGKLSLEDDIRKYFPNLYKNIQQPIKIKHLLNHSSGIREVYRLWSLQGFTWWKQQFSNADAMKLLQKQEDLNFTPGSKHLYSNSNYILLAEIVEKVAGISFVTYTNQMFQKLGMPNTSFVDDYTNIKGQIAKPYFNFETWSTYDWTCNIHGDGNLFTTLEDQLQWEKTIQTLESNHFSKEILAKSQQLIPNTNIDSYGYGLEFDEYKNEKYRYHAGATGAWKAITARFDDENFSVVTMINTGKIVPMMQAMQLADVLLGKKEEKADFPIVPASVGAKVSTRDILGLYRTDGGYTMEFEERNGKLYMIRSGRNDIELLREADNIFHQWNDKAFKQEFTKNSDGVMQITAYYPTVPPFTLTRIESDLSQFDVTSLNGSFQNSETDTSLTIKHEEDNTYKITIGKRQMEGLLIYENELLANNYNLSFEKDEEGNINEILVSADRIKNVRYKRK</sequence>
<evidence type="ECO:0000313" key="3">
    <source>
        <dbReference type="Proteomes" id="UP000244090"/>
    </source>
</evidence>
<dbReference type="Pfam" id="PF00144">
    <property type="entry name" value="Beta-lactamase"/>
    <property type="match status" value="1"/>
</dbReference>
<dbReference type="SUPFAM" id="SSF56601">
    <property type="entry name" value="beta-lactamase/transpeptidase-like"/>
    <property type="match status" value="1"/>
</dbReference>
<dbReference type="EMBL" id="QBKT01000002">
    <property type="protein sequence ID" value="PTX62656.1"/>
    <property type="molecule type" value="Genomic_DNA"/>
</dbReference>
<gene>
    <name evidence="2" type="ORF">C8N46_10252</name>
</gene>
<keyword evidence="3" id="KW-1185">Reference proteome</keyword>
<organism evidence="2 3">
    <name type="scientific">Kordia periserrulae</name>
    <dbReference type="NCBI Taxonomy" id="701523"/>
    <lineage>
        <taxon>Bacteria</taxon>
        <taxon>Pseudomonadati</taxon>
        <taxon>Bacteroidota</taxon>
        <taxon>Flavobacteriia</taxon>
        <taxon>Flavobacteriales</taxon>
        <taxon>Flavobacteriaceae</taxon>
        <taxon>Kordia</taxon>
    </lineage>
</organism>
<dbReference type="InterPro" id="IPR001466">
    <property type="entry name" value="Beta-lactam-related"/>
</dbReference>
<evidence type="ECO:0000259" key="1">
    <source>
        <dbReference type="Pfam" id="PF00144"/>
    </source>
</evidence>
<dbReference type="InterPro" id="IPR050491">
    <property type="entry name" value="AmpC-like"/>
</dbReference>
<reference evidence="2 3" key="1">
    <citation type="submission" date="2018-04" db="EMBL/GenBank/DDBJ databases">
        <title>Genomic Encyclopedia of Archaeal and Bacterial Type Strains, Phase II (KMG-II): from individual species to whole genera.</title>
        <authorList>
            <person name="Goeker M."/>
        </authorList>
    </citation>
    <scope>NUCLEOTIDE SEQUENCE [LARGE SCALE GENOMIC DNA]</scope>
    <source>
        <strain evidence="2 3">DSM 25731</strain>
    </source>
</reference>